<evidence type="ECO:0000256" key="2">
    <source>
        <dbReference type="SAM" id="Phobius"/>
    </source>
</evidence>
<feature type="transmembrane region" description="Helical" evidence="2">
    <location>
        <begin position="46"/>
        <end position="62"/>
    </location>
</feature>
<organism evidence="3 4">
    <name type="scientific">Dorcoceras hygrometricum</name>
    <dbReference type="NCBI Taxonomy" id="472368"/>
    <lineage>
        <taxon>Eukaryota</taxon>
        <taxon>Viridiplantae</taxon>
        <taxon>Streptophyta</taxon>
        <taxon>Embryophyta</taxon>
        <taxon>Tracheophyta</taxon>
        <taxon>Spermatophyta</taxon>
        <taxon>Magnoliopsida</taxon>
        <taxon>eudicotyledons</taxon>
        <taxon>Gunneridae</taxon>
        <taxon>Pentapetalae</taxon>
        <taxon>asterids</taxon>
        <taxon>lamiids</taxon>
        <taxon>Lamiales</taxon>
        <taxon>Gesneriaceae</taxon>
        <taxon>Didymocarpoideae</taxon>
        <taxon>Trichosporeae</taxon>
        <taxon>Loxocarpinae</taxon>
        <taxon>Dorcoceras</taxon>
    </lineage>
</organism>
<evidence type="ECO:0008006" key="5">
    <source>
        <dbReference type="Google" id="ProtNLM"/>
    </source>
</evidence>
<dbReference type="GO" id="GO:0031464">
    <property type="term" value="C:Cul4A-RING E3 ubiquitin ligase complex"/>
    <property type="evidence" value="ECO:0007669"/>
    <property type="project" value="TreeGrafter"/>
</dbReference>
<dbReference type="Proteomes" id="UP000250235">
    <property type="component" value="Unassembled WGS sequence"/>
</dbReference>
<gene>
    <name evidence="3" type="ORF">F511_06012</name>
</gene>
<accession>A0A2Z7AXH6</accession>
<keyword evidence="4" id="KW-1185">Reference proteome</keyword>
<feature type="transmembrane region" description="Helical" evidence="2">
    <location>
        <begin position="74"/>
        <end position="97"/>
    </location>
</feature>
<name>A0A2Z7AXH6_9LAMI</name>
<evidence type="ECO:0000313" key="3">
    <source>
        <dbReference type="EMBL" id="KZV26086.1"/>
    </source>
</evidence>
<dbReference type="EMBL" id="KV011788">
    <property type="protein sequence ID" value="KZV26086.1"/>
    <property type="molecule type" value="Genomic_DNA"/>
</dbReference>
<keyword evidence="2" id="KW-0812">Transmembrane</keyword>
<dbReference type="AlphaFoldDB" id="A0A2Z7AXH6"/>
<evidence type="ECO:0000256" key="1">
    <source>
        <dbReference type="ARBA" id="ARBA00009142"/>
    </source>
</evidence>
<dbReference type="OrthoDB" id="434519at2759"/>
<keyword evidence="2" id="KW-1133">Transmembrane helix</keyword>
<protein>
    <recommendedName>
        <fullName evidence="5">Membrane transporter protein</fullName>
    </recommendedName>
</protein>
<proteinExistence type="inferred from homology"/>
<comment type="similarity">
    <text evidence="1">Belongs to the 4-toluene sulfonate uptake permease (TSUP) (TC 2.A.102) family.</text>
</comment>
<keyword evidence="2" id="KW-0472">Membrane</keyword>
<dbReference type="PANTHER" id="PTHR14255:SF1">
    <property type="entry name" value="SULFITE EXPORTER TAUE_SAFE FAMILY PROTEIN 3"/>
    <property type="match status" value="1"/>
</dbReference>
<sequence length="109" mass="11782">MVGTVIGFFGAALGSVGGVGGDGIFVPMFILIIGYDPKSSTTLSKWKGMIIGAAISTVFYNLHLTQSNLIFAEWMVTFLLIILFVVISSEAFFKGIVTWKKESIKKKVA</sequence>
<dbReference type="GO" id="GO:0016567">
    <property type="term" value="P:protein ubiquitination"/>
    <property type="evidence" value="ECO:0007669"/>
    <property type="project" value="TreeGrafter"/>
</dbReference>
<dbReference type="PANTHER" id="PTHR14255">
    <property type="entry name" value="CEREBLON"/>
    <property type="match status" value="1"/>
</dbReference>
<reference evidence="3 4" key="1">
    <citation type="journal article" date="2015" name="Proc. Natl. Acad. Sci. U.S.A.">
        <title>The resurrection genome of Boea hygrometrica: A blueprint for survival of dehydration.</title>
        <authorList>
            <person name="Xiao L."/>
            <person name="Yang G."/>
            <person name="Zhang L."/>
            <person name="Yang X."/>
            <person name="Zhao S."/>
            <person name="Ji Z."/>
            <person name="Zhou Q."/>
            <person name="Hu M."/>
            <person name="Wang Y."/>
            <person name="Chen M."/>
            <person name="Xu Y."/>
            <person name="Jin H."/>
            <person name="Xiao X."/>
            <person name="Hu G."/>
            <person name="Bao F."/>
            <person name="Hu Y."/>
            <person name="Wan P."/>
            <person name="Li L."/>
            <person name="Deng X."/>
            <person name="Kuang T."/>
            <person name="Xiang C."/>
            <person name="Zhu J.K."/>
            <person name="Oliver M.J."/>
            <person name="He Y."/>
        </authorList>
    </citation>
    <scope>NUCLEOTIDE SEQUENCE [LARGE SCALE GENOMIC DNA]</scope>
    <source>
        <strain evidence="4">cv. XS01</strain>
    </source>
</reference>
<evidence type="ECO:0000313" key="4">
    <source>
        <dbReference type="Proteomes" id="UP000250235"/>
    </source>
</evidence>
<feature type="transmembrane region" description="Helical" evidence="2">
    <location>
        <begin position="6"/>
        <end position="34"/>
    </location>
</feature>